<dbReference type="EMBL" id="BARS01047902">
    <property type="protein sequence ID" value="GAG30723.1"/>
    <property type="molecule type" value="Genomic_DNA"/>
</dbReference>
<proteinExistence type="predicted"/>
<protein>
    <recommendedName>
        <fullName evidence="2">Calcineurin-like phosphoesterase domain-containing protein</fullName>
    </recommendedName>
</protein>
<evidence type="ECO:0000313" key="1">
    <source>
        <dbReference type="EMBL" id="GAG30723.1"/>
    </source>
</evidence>
<evidence type="ECO:0008006" key="2">
    <source>
        <dbReference type="Google" id="ProtNLM"/>
    </source>
</evidence>
<sequence length="76" mass="8727">IPDCKKDHLVIDELPDFFITGHIHRVSCSNYKNISMINCSCWVSQSSDQAKRGIIAEPARVPIVNLKTRKMKIIRF</sequence>
<name>X0X246_9ZZZZ</name>
<reference evidence="1" key="1">
    <citation type="journal article" date="2014" name="Front. Microbiol.">
        <title>High frequency of phylogenetically diverse reductive dehalogenase-homologous genes in deep subseafloor sedimentary metagenomes.</title>
        <authorList>
            <person name="Kawai M."/>
            <person name="Futagami T."/>
            <person name="Toyoda A."/>
            <person name="Takaki Y."/>
            <person name="Nishi S."/>
            <person name="Hori S."/>
            <person name="Arai W."/>
            <person name="Tsubouchi T."/>
            <person name="Morono Y."/>
            <person name="Uchiyama I."/>
            <person name="Ito T."/>
            <person name="Fujiyama A."/>
            <person name="Inagaki F."/>
            <person name="Takami H."/>
        </authorList>
    </citation>
    <scope>NUCLEOTIDE SEQUENCE</scope>
    <source>
        <strain evidence="1">Expedition CK06-06</strain>
    </source>
</reference>
<gene>
    <name evidence="1" type="ORF">S01H1_71892</name>
</gene>
<comment type="caution">
    <text evidence="1">The sequence shown here is derived from an EMBL/GenBank/DDBJ whole genome shotgun (WGS) entry which is preliminary data.</text>
</comment>
<feature type="non-terminal residue" evidence="1">
    <location>
        <position position="1"/>
    </location>
</feature>
<organism evidence="1">
    <name type="scientific">marine sediment metagenome</name>
    <dbReference type="NCBI Taxonomy" id="412755"/>
    <lineage>
        <taxon>unclassified sequences</taxon>
        <taxon>metagenomes</taxon>
        <taxon>ecological metagenomes</taxon>
    </lineage>
</organism>
<dbReference type="AlphaFoldDB" id="X0X246"/>
<accession>X0X246</accession>
<dbReference type="Gene3D" id="3.60.21.50">
    <property type="match status" value="1"/>
</dbReference>